<organism evidence="5 6">
    <name type="scientific">Aeromonas allosaccharophila</name>
    <dbReference type="NCBI Taxonomy" id="656"/>
    <lineage>
        <taxon>Bacteria</taxon>
        <taxon>Pseudomonadati</taxon>
        <taxon>Pseudomonadota</taxon>
        <taxon>Gammaproteobacteria</taxon>
        <taxon>Aeromonadales</taxon>
        <taxon>Aeromonadaceae</taxon>
        <taxon>Aeromonas</taxon>
    </lineage>
</organism>
<dbReference type="InterPro" id="IPR025429">
    <property type="entry name" value="DUF4165"/>
</dbReference>
<dbReference type="Pfam" id="PF13752">
    <property type="entry name" value="DUF4165"/>
    <property type="match status" value="1"/>
</dbReference>
<dbReference type="RefSeq" id="WP_275058381.1">
    <property type="nucleotide sequence ID" value="NZ_CP118989.1"/>
</dbReference>
<keyword evidence="1" id="KW-0732">Signal</keyword>
<dbReference type="EMBL" id="CP118989">
    <property type="protein sequence ID" value="WED79004.1"/>
    <property type="molecule type" value="Genomic_DNA"/>
</dbReference>
<gene>
    <name evidence="5" type="ORF">PYU98_23940</name>
</gene>
<keyword evidence="5" id="KW-0614">Plasmid</keyword>
<proteinExistence type="predicted"/>
<feature type="domain" description="Ig-like" evidence="3">
    <location>
        <begin position="539"/>
        <end position="690"/>
    </location>
</feature>
<evidence type="ECO:0000313" key="5">
    <source>
        <dbReference type="EMBL" id="WED79004.1"/>
    </source>
</evidence>
<evidence type="ECO:0000259" key="2">
    <source>
        <dbReference type="Pfam" id="PF12245"/>
    </source>
</evidence>
<dbReference type="Pfam" id="PF13750">
    <property type="entry name" value="Big_3_3"/>
    <property type="match status" value="1"/>
</dbReference>
<feature type="signal peptide" evidence="1">
    <location>
        <begin position="1"/>
        <end position="31"/>
    </location>
</feature>
<dbReference type="Proteomes" id="UP001213721">
    <property type="component" value="Plasmid pK520-KPC"/>
</dbReference>
<dbReference type="Pfam" id="PF12245">
    <property type="entry name" value="Big_3_2"/>
    <property type="match status" value="1"/>
</dbReference>
<geneLocation type="plasmid" evidence="5 6">
    <name>pK520-KPC</name>
</geneLocation>
<dbReference type="AlphaFoldDB" id="A0AAX3NXT8"/>
<feature type="domain" description="Ig-like" evidence="2">
    <location>
        <begin position="173"/>
        <end position="258"/>
    </location>
</feature>
<reference evidence="5" key="1">
    <citation type="submission" date="2023-02" db="EMBL/GenBank/DDBJ databases">
        <title>The sequence of Aeromonas allosaccharophila K520.</title>
        <authorList>
            <person name="Luo X."/>
        </authorList>
    </citation>
    <scope>NUCLEOTIDE SEQUENCE</scope>
    <source>
        <strain evidence="5">K520</strain>
        <plasmid evidence="5">pK520-KPC</plasmid>
    </source>
</reference>
<feature type="chain" id="PRO_5043376829" evidence="1">
    <location>
        <begin position="32"/>
        <end position="794"/>
    </location>
</feature>
<dbReference type="InterPro" id="IPR022038">
    <property type="entry name" value="Ig-like_bact"/>
</dbReference>
<protein>
    <submittedName>
        <fullName evidence="5">Ig-like domain-containing protein</fullName>
    </submittedName>
</protein>
<evidence type="ECO:0000256" key="1">
    <source>
        <dbReference type="SAM" id="SignalP"/>
    </source>
</evidence>
<feature type="domain" description="DUF4165" evidence="4">
    <location>
        <begin position="29"/>
        <end position="146"/>
    </location>
</feature>
<evidence type="ECO:0000313" key="6">
    <source>
        <dbReference type="Proteomes" id="UP001213721"/>
    </source>
</evidence>
<evidence type="ECO:0000259" key="4">
    <source>
        <dbReference type="Pfam" id="PF13752"/>
    </source>
</evidence>
<accession>A0AAX3NXT8</accession>
<sequence length="794" mass="85383">MSKEDQMKLKTQVTRIALAVGVLCLASVAQAQIYEMSYTDTNGALQVKGPAVTWYSTNSDVVVTAISGLDRKVKLELVKGTTVVQSQTSGLITVANRITAADGKEFYGTKFTLTRPADGNYTLRSTVLDINNAVVTATNYTFNVDTVGPYSTQAFSFTVGGGTGGSVAVFGPDSGGNSINLNGIVDDGSGVASATYYTIDSAGTKREKATTLTSTTPANWNVKANWASASNVTPTQGLYTIGLAMTDVAGNIGKKENQSYIDPILPPLVSEIWNSSTGLWQPLAGAVSYENPVKVRVKIPKTDHVNFNGTNYGFVQSPHSTDATYAYYQYTASAPSSYGYWRFTTKAGLYRDVQTSVVNSVTLLGSAAPGPAYTNMQYGVVGKAMVNSGWVRFSVPTTVDRVTVNVAARSYPQKITVNNANCVVPIDGTTCTMDPLVSYTTGRGYIPYTINITNTVNTSQSVNVGYFYTYWDFNPPVIDDFTYTSDARKLFLYVTDNDRTDNWQLSAWDTRDFTVKATNSANQVFTMPLITSRDESYKNKYAEFNTASLAEGVYDFTATATDTYGNAATRTLSGVVVDSTGPSISVTNKGGSMTSVETIKDFRVSLEDSVDPEPVITSMSLVGGPINDKLLLGYSKLSDGWQPEVPRMFPTLKPGQEYTFKVEAKDFQGNKSTYSKTFSLTQQNLVEADGVSVMAVSKSLMDSHDQPLGMVEFKAALTDGGTQSRGPQAGYITLRSDAAFGVIFNGQPVQPGETKDVVIPLDVEGMAKLPVWPATSGTNGVASYMIDIPQLVAN</sequence>
<name>A0AAX3NXT8_9GAMM</name>
<evidence type="ECO:0000259" key="3">
    <source>
        <dbReference type="Pfam" id="PF13750"/>
    </source>
</evidence>